<protein>
    <submittedName>
        <fullName evidence="11">Germination protein</fullName>
    </submittedName>
</protein>
<comment type="similarity">
    <text evidence="2">Belongs to the GerABKC lipoprotein family.</text>
</comment>
<sequence length="402" mass="45492">MAYGYLHFSRKLLLIVFTWGSLLVLAGCWDRVEINDLAIVLAAGIDKTEDDQIELTVQLAIPSQMGGGQQQGSGTGGPGKEPTITRQATGTTISEAASILQQKLPRRIFWGHNEVIVFGKELAEDGIREYVEFFAHHPEPRLRSYIFVSEEKASALLEVIPYLEQSSSQFARELARFQIGLRVTLKDLLERISGGARAVALPRLAYEFDNLKDKKGGLNINGTAIFKEGKIEGYLDDRLTRGLLWIRNEVHLATVSFTPENAEGYMSFKLLRSNTQLHPEIKDGKWKMTLSITTEDDIEENQTNLVLTDPKIIAELEEQLAAKIDERIEMTLEKIQKEMQADVLGFAKAFEQKYPDEWDQVKDRWEEKFAEVEIEVVSKAYIRRLGMSTQPQGIPEEEMKGE</sequence>
<name>A0ABQ1NNG1_9BACI</name>
<keyword evidence="12" id="KW-1185">Reference proteome</keyword>
<dbReference type="NCBIfam" id="TIGR02887">
    <property type="entry name" value="spore_ger_x_C"/>
    <property type="match status" value="1"/>
</dbReference>
<dbReference type="Pfam" id="PF25198">
    <property type="entry name" value="Spore_GerAC_N"/>
    <property type="match status" value="1"/>
</dbReference>
<dbReference type="Proteomes" id="UP000619534">
    <property type="component" value="Unassembled WGS sequence"/>
</dbReference>
<dbReference type="Pfam" id="PF05504">
    <property type="entry name" value="Spore_GerAC"/>
    <property type="match status" value="1"/>
</dbReference>
<feature type="domain" description="Spore germination protein N-terminal" evidence="10">
    <location>
        <begin position="30"/>
        <end position="204"/>
    </location>
</feature>
<evidence type="ECO:0000313" key="12">
    <source>
        <dbReference type="Proteomes" id="UP000619534"/>
    </source>
</evidence>
<keyword evidence="6" id="KW-0564">Palmitate</keyword>
<dbReference type="InterPro" id="IPR008844">
    <property type="entry name" value="Spore_GerAC-like"/>
</dbReference>
<organism evidence="11 12">
    <name type="scientific">Thalassobacillus devorans</name>
    <dbReference type="NCBI Taxonomy" id="279813"/>
    <lineage>
        <taxon>Bacteria</taxon>
        <taxon>Bacillati</taxon>
        <taxon>Bacillota</taxon>
        <taxon>Bacilli</taxon>
        <taxon>Bacillales</taxon>
        <taxon>Bacillaceae</taxon>
        <taxon>Thalassobacillus</taxon>
    </lineage>
</organism>
<dbReference type="InterPro" id="IPR038501">
    <property type="entry name" value="Spore_GerAC_C_sf"/>
</dbReference>
<evidence type="ECO:0000256" key="6">
    <source>
        <dbReference type="ARBA" id="ARBA00023139"/>
    </source>
</evidence>
<evidence type="ECO:0000313" key="11">
    <source>
        <dbReference type="EMBL" id="GGC78626.1"/>
    </source>
</evidence>
<accession>A0ABQ1NNG1</accession>
<evidence type="ECO:0000259" key="10">
    <source>
        <dbReference type="Pfam" id="PF25198"/>
    </source>
</evidence>
<evidence type="ECO:0000256" key="2">
    <source>
        <dbReference type="ARBA" id="ARBA00007886"/>
    </source>
</evidence>
<feature type="domain" description="Spore germination GerAC-like C-terminal" evidence="9">
    <location>
        <begin position="221"/>
        <end position="386"/>
    </location>
</feature>
<feature type="region of interest" description="Disordered" evidence="8">
    <location>
        <begin position="64"/>
        <end position="84"/>
    </location>
</feature>
<evidence type="ECO:0000256" key="4">
    <source>
        <dbReference type="ARBA" id="ARBA00022729"/>
    </source>
</evidence>
<proteinExistence type="inferred from homology"/>
<comment type="subcellular location">
    <subcellularLocation>
        <location evidence="1">Membrane</location>
        <topology evidence="1">Lipid-anchor</topology>
    </subcellularLocation>
</comment>
<dbReference type="EMBL" id="BMCJ01000001">
    <property type="protein sequence ID" value="GGC78626.1"/>
    <property type="molecule type" value="Genomic_DNA"/>
</dbReference>
<evidence type="ECO:0000256" key="5">
    <source>
        <dbReference type="ARBA" id="ARBA00023136"/>
    </source>
</evidence>
<dbReference type="InterPro" id="IPR057336">
    <property type="entry name" value="GerAC_N"/>
</dbReference>
<dbReference type="InterPro" id="IPR046953">
    <property type="entry name" value="Spore_GerAC-like_C"/>
</dbReference>
<keyword evidence="4" id="KW-0732">Signal</keyword>
<evidence type="ECO:0000256" key="3">
    <source>
        <dbReference type="ARBA" id="ARBA00022544"/>
    </source>
</evidence>
<keyword evidence="5" id="KW-0472">Membrane</keyword>
<keyword evidence="7" id="KW-0449">Lipoprotein</keyword>
<evidence type="ECO:0000256" key="8">
    <source>
        <dbReference type="SAM" id="MobiDB-lite"/>
    </source>
</evidence>
<reference evidence="12" key="1">
    <citation type="journal article" date="2019" name="Int. J. Syst. Evol. Microbiol.">
        <title>The Global Catalogue of Microorganisms (GCM) 10K type strain sequencing project: providing services to taxonomists for standard genome sequencing and annotation.</title>
        <authorList>
            <consortium name="The Broad Institute Genomics Platform"/>
            <consortium name="The Broad Institute Genome Sequencing Center for Infectious Disease"/>
            <person name="Wu L."/>
            <person name="Ma J."/>
        </authorList>
    </citation>
    <scope>NUCLEOTIDE SEQUENCE [LARGE SCALE GENOMIC DNA]</scope>
    <source>
        <strain evidence="12">CCM 7282</strain>
    </source>
</reference>
<feature type="compositionally biased region" description="Gly residues" evidence="8">
    <location>
        <begin position="65"/>
        <end position="79"/>
    </location>
</feature>
<dbReference type="Gene3D" id="3.30.300.210">
    <property type="entry name" value="Nutrient germinant receptor protein C, domain 3"/>
    <property type="match status" value="1"/>
</dbReference>
<dbReference type="PANTHER" id="PTHR35789">
    <property type="entry name" value="SPORE GERMINATION PROTEIN B3"/>
    <property type="match status" value="1"/>
</dbReference>
<evidence type="ECO:0000256" key="7">
    <source>
        <dbReference type="ARBA" id="ARBA00023288"/>
    </source>
</evidence>
<evidence type="ECO:0000259" key="9">
    <source>
        <dbReference type="Pfam" id="PF05504"/>
    </source>
</evidence>
<dbReference type="RefSeq" id="WP_062445282.1">
    <property type="nucleotide sequence ID" value="NZ_BMCJ01000001.1"/>
</dbReference>
<dbReference type="PANTHER" id="PTHR35789:SF1">
    <property type="entry name" value="SPORE GERMINATION PROTEIN B3"/>
    <property type="match status" value="1"/>
</dbReference>
<evidence type="ECO:0000256" key="1">
    <source>
        <dbReference type="ARBA" id="ARBA00004635"/>
    </source>
</evidence>
<gene>
    <name evidence="11" type="primary">grkc</name>
    <name evidence="11" type="ORF">GCM10007216_06390</name>
</gene>
<dbReference type="Gene3D" id="6.20.190.10">
    <property type="entry name" value="Nutrient germinant receptor protein C, domain 1"/>
    <property type="match status" value="1"/>
</dbReference>
<comment type="caution">
    <text evidence="11">The sequence shown here is derived from an EMBL/GenBank/DDBJ whole genome shotgun (WGS) entry which is preliminary data.</text>
</comment>
<keyword evidence="3" id="KW-0309">Germination</keyword>